<comment type="similarity">
    <text evidence="1">Belongs to the FAM76 family.</text>
</comment>
<feature type="compositionally biased region" description="Basic and acidic residues" evidence="3">
    <location>
        <begin position="199"/>
        <end position="210"/>
    </location>
</feature>
<dbReference type="PANTHER" id="PTHR46176:SF1">
    <property type="entry name" value="LD21662P"/>
    <property type="match status" value="1"/>
</dbReference>
<dbReference type="OrthoDB" id="3689at2759"/>
<feature type="compositionally biased region" description="Basic residues" evidence="3">
    <location>
        <begin position="211"/>
        <end position="235"/>
    </location>
</feature>
<name>A0A8J1TD73_OWEFU</name>
<feature type="compositionally biased region" description="Low complexity" evidence="3">
    <location>
        <begin position="170"/>
        <end position="188"/>
    </location>
</feature>
<protein>
    <submittedName>
        <fullName evidence="4">Uncharacterized protein</fullName>
    </submittedName>
</protein>
<dbReference type="InterPro" id="IPR032017">
    <property type="entry name" value="FAM76"/>
</dbReference>
<feature type="compositionally biased region" description="Basic residues" evidence="3">
    <location>
        <begin position="189"/>
        <end position="198"/>
    </location>
</feature>
<organism evidence="4 5">
    <name type="scientific">Owenia fusiformis</name>
    <name type="common">Polychaete worm</name>
    <dbReference type="NCBI Taxonomy" id="6347"/>
    <lineage>
        <taxon>Eukaryota</taxon>
        <taxon>Metazoa</taxon>
        <taxon>Spiralia</taxon>
        <taxon>Lophotrochozoa</taxon>
        <taxon>Annelida</taxon>
        <taxon>Polychaeta</taxon>
        <taxon>Sedentaria</taxon>
        <taxon>Canalipalpata</taxon>
        <taxon>Sabellida</taxon>
        <taxon>Oweniida</taxon>
        <taxon>Oweniidae</taxon>
        <taxon>Owenia</taxon>
    </lineage>
</organism>
<evidence type="ECO:0000313" key="4">
    <source>
        <dbReference type="EMBL" id="CAH1798633.1"/>
    </source>
</evidence>
<dbReference type="PANTHER" id="PTHR46176">
    <property type="entry name" value="LD21662P"/>
    <property type="match status" value="1"/>
</dbReference>
<evidence type="ECO:0000256" key="2">
    <source>
        <dbReference type="ARBA" id="ARBA00023054"/>
    </source>
</evidence>
<feature type="region of interest" description="Disordered" evidence="3">
    <location>
        <begin position="145"/>
        <end position="257"/>
    </location>
</feature>
<dbReference type="Pfam" id="PF16046">
    <property type="entry name" value="FAM76"/>
    <property type="match status" value="1"/>
</dbReference>
<evidence type="ECO:0000313" key="5">
    <source>
        <dbReference type="Proteomes" id="UP000749559"/>
    </source>
</evidence>
<dbReference type="EMBL" id="CAIIXF020000011">
    <property type="protein sequence ID" value="CAH1798633.1"/>
    <property type="molecule type" value="Genomic_DNA"/>
</dbReference>
<evidence type="ECO:0000256" key="1">
    <source>
        <dbReference type="ARBA" id="ARBA00009097"/>
    </source>
</evidence>
<dbReference type="AlphaFoldDB" id="A0A8J1TD73"/>
<keyword evidence="5" id="KW-1185">Reference proteome</keyword>
<reference evidence="4" key="1">
    <citation type="submission" date="2022-03" db="EMBL/GenBank/DDBJ databases">
        <authorList>
            <person name="Martin C."/>
        </authorList>
    </citation>
    <scope>NUCLEOTIDE SEQUENCE</scope>
</reference>
<feature type="compositionally biased region" description="Polar residues" evidence="3">
    <location>
        <begin position="339"/>
        <end position="359"/>
    </location>
</feature>
<dbReference type="Proteomes" id="UP000749559">
    <property type="component" value="Unassembled WGS sequence"/>
</dbReference>
<feature type="compositionally biased region" description="Basic and acidic residues" evidence="3">
    <location>
        <begin position="159"/>
        <end position="169"/>
    </location>
</feature>
<feature type="region of interest" description="Disordered" evidence="3">
    <location>
        <begin position="338"/>
        <end position="359"/>
    </location>
</feature>
<evidence type="ECO:0000256" key="3">
    <source>
        <dbReference type="SAM" id="MobiDB-lite"/>
    </source>
</evidence>
<dbReference type="GO" id="GO:0016607">
    <property type="term" value="C:nuclear speck"/>
    <property type="evidence" value="ECO:0007669"/>
    <property type="project" value="TreeGrafter"/>
</dbReference>
<proteinExistence type="inferred from homology"/>
<comment type="caution">
    <text evidence="4">The sequence shown here is derived from an EMBL/GenBank/DDBJ whole genome shotgun (WGS) entry which is preliminary data.</text>
</comment>
<accession>A0A8J1TD73</accession>
<gene>
    <name evidence="4" type="ORF">OFUS_LOCUS22756</name>
</gene>
<keyword evidence="2" id="KW-0175">Coiled coil</keyword>
<sequence>MSALFACTKCHSRHPFDELSSAEQLCKDCRNAFPVVKCTYCRGEFQQEDKTSTNPICKKCAYNVKSYGKPSVCEYCNILAAFIGNKCQRCTNSEKKWGSPQTCEQCKQQCAFERNDDSRNKVDGKLLCWLCTLAYKRVLAKAKQQEHESKLARGSSQENDEKSSSDKEQSSSGHHSNKLHSNSSSSSKHQSKHSSHHRSKDDEKSGDDHHRKSHKHKHHSDHRSHHHHSHHSKRPKLGDKSANGFTSKLSEPTLEVPTDHMVAITQLREEVEQLKKTIQEKDRTLLEKDKKLTEIKALNYEIEKELRGKLTGLSKSTTDTIDQLQVKNRALQKQVVALSKQTTTSKLKQPSSTTNSPSV</sequence>